<dbReference type="GO" id="GO:0020037">
    <property type="term" value="F:heme binding"/>
    <property type="evidence" value="ECO:0007669"/>
    <property type="project" value="InterPro"/>
</dbReference>
<keyword evidence="12" id="KW-1185">Reference proteome</keyword>
<dbReference type="InterPro" id="IPR036396">
    <property type="entry name" value="Cyt_P450_sf"/>
</dbReference>
<dbReference type="GO" id="GO:0016705">
    <property type="term" value="F:oxidoreductase activity, acting on paired donors, with incorporation or reduction of molecular oxygen"/>
    <property type="evidence" value="ECO:0007669"/>
    <property type="project" value="InterPro"/>
</dbReference>
<dbReference type="InterPro" id="IPR001128">
    <property type="entry name" value="Cyt_P450"/>
</dbReference>
<evidence type="ECO:0000256" key="9">
    <source>
        <dbReference type="ARBA" id="ARBA00060683"/>
    </source>
</evidence>
<proteinExistence type="inferred from homology"/>
<dbReference type="Pfam" id="PF00067">
    <property type="entry name" value="p450"/>
    <property type="match status" value="1"/>
</dbReference>
<dbReference type="GO" id="GO:0017000">
    <property type="term" value="P:antibiotic biosynthetic process"/>
    <property type="evidence" value="ECO:0007669"/>
    <property type="project" value="UniProtKB-KW"/>
</dbReference>
<dbReference type="AlphaFoldDB" id="A0AAJ6HT21"/>
<evidence type="ECO:0000256" key="1">
    <source>
        <dbReference type="ARBA" id="ARBA00010617"/>
    </source>
</evidence>
<organism evidence="11 12">
    <name type="scientific">Micromonospora profundi</name>
    <dbReference type="NCBI Taxonomy" id="1420889"/>
    <lineage>
        <taxon>Bacteria</taxon>
        <taxon>Bacillati</taxon>
        <taxon>Actinomycetota</taxon>
        <taxon>Actinomycetes</taxon>
        <taxon>Micromonosporales</taxon>
        <taxon>Micromonosporaceae</taxon>
        <taxon>Micromonospora</taxon>
    </lineage>
</organism>
<evidence type="ECO:0000256" key="3">
    <source>
        <dbReference type="ARBA" id="ARBA00022723"/>
    </source>
</evidence>
<name>A0AAJ6HT21_9ACTN</name>
<keyword evidence="5 10" id="KW-0560">Oxidoreductase</keyword>
<keyword evidence="2 10" id="KW-0349">Heme</keyword>
<dbReference type="SUPFAM" id="SSF48264">
    <property type="entry name" value="Cytochrome P450"/>
    <property type="match status" value="1"/>
</dbReference>
<keyword evidence="4" id="KW-0521">NADP</keyword>
<dbReference type="GO" id="GO:0005506">
    <property type="term" value="F:iron ion binding"/>
    <property type="evidence" value="ECO:0007669"/>
    <property type="project" value="InterPro"/>
</dbReference>
<dbReference type="InterPro" id="IPR017972">
    <property type="entry name" value="Cyt_P450_CS"/>
</dbReference>
<keyword evidence="6 10" id="KW-0408">Iron</keyword>
<comment type="similarity">
    <text evidence="1 10">Belongs to the cytochrome P450 family.</text>
</comment>
<dbReference type="Proteomes" id="UP001235874">
    <property type="component" value="Chromosome"/>
</dbReference>
<dbReference type="PANTHER" id="PTHR46696:SF1">
    <property type="entry name" value="CYTOCHROME P450 YJIB-RELATED"/>
    <property type="match status" value="1"/>
</dbReference>
<evidence type="ECO:0000256" key="8">
    <source>
        <dbReference type="ARBA" id="ARBA00023194"/>
    </source>
</evidence>
<accession>A0AAJ6HT21</accession>
<dbReference type="PANTHER" id="PTHR46696">
    <property type="entry name" value="P450, PUTATIVE (EUROFUNG)-RELATED"/>
    <property type="match status" value="1"/>
</dbReference>
<dbReference type="CDD" id="cd11029">
    <property type="entry name" value="CYP107-like"/>
    <property type="match status" value="1"/>
</dbReference>
<dbReference type="Gene3D" id="1.10.630.10">
    <property type="entry name" value="Cytochrome P450"/>
    <property type="match status" value="1"/>
</dbReference>
<evidence type="ECO:0000256" key="10">
    <source>
        <dbReference type="RuleBase" id="RU000461"/>
    </source>
</evidence>
<keyword evidence="3 10" id="KW-0479">Metal-binding</keyword>
<keyword evidence="8" id="KW-0045">Antibiotic biosynthesis</keyword>
<dbReference type="PRINTS" id="PR00359">
    <property type="entry name" value="BP450"/>
</dbReference>
<evidence type="ECO:0000256" key="2">
    <source>
        <dbReference type="ARBA" id="ARBA00022617"/>
    </source>
</evidence>
<reference evidence="11 12" key="1">
    <citation type="submission" date="2023-07" db="EMBL/GenBank/DDBJ databases">
        <title>Micromonospora profundi TRM 95458 converts glycerol to a new osmotic compound.</title>
        <authorList>
            <person name="Lu D."/>
        </authorList>
    </citation>
    <scope>NUCLEOTIDE SEQUENCE [LARGE SCALE GENOMIC DNA]</scope>
    <source>
        <strain evidence="11 12">TRM95458</strain>
    </source>
</reference>
<dbReference type="RefSeq" id="WP_306270829.1">
    <property type="nucleotide sequence ID" value="NZ_CP130472.1"/>
</dbReference>
<dbReference type="PROSITE" id="PS00086">
    <property type="entry name" value="CYTOCHROME_P450"/>
    <property type="match status" value="1"/>
</dbReference>
<evidence type="ECO:0000256" key="6">
    <source>
        <dbReference type="ARBA" id="ARBA00023004"/>
    </source>
</evidence>
<sequence>MTVAPHAADFLLGDAAQRHAGSARLAALGPVHRVTLPSGGPAWLVVGYDEVRRCLADTRLEGRTGAVADRRGLSERLRLGMNNHMLNREPPDHTRLRRLISAAFTRRRMEDMRPRIERIAEDLLDAMAGADEVDLVAAYALPLPIRVLGGLLGIPESEDAAFHSWTTTLTASALSLAELEAAAGEMLDYAQGLLRDKRRAPGDDLLSALAAVRDGGDRLTEDELTSMVFLLLIAGHETTVNLIGNAMLALLTDRPQLERLRTDPDLVPDAVEEVLRYESPVQVAARRARQPVAVGGATIPAGAVVLVSLLAANRDPERFAEPATLRIDRSQNAHVAFGHGLHHCIGAPLARLDATIAIRALMRRYPHLRLAAPAESLAWRTSVVMHGLNALPVRLR</sequence>
<dbReference type="FunFam" id="1.10.630.10:FF:000018">
    <property type="entry name" value="Cytochrome P450 monooxygenase"/>
    <property type="match status" value="1"/>
</dbReference>
<evidence type="ECO:0000256" key="7">
    <source>
        <dbReference type="ARBA" id="ARBA00023033"/>
    </source>
</evidence>
<evidence type="ECO:0000313" key="11">
    <source>
        <dbReference type="EMBL" id="WLS43389.1"/>
    </source>
</evidence>
<keyword evidence="7 10" id="KW-0503">Monooxygenase</keyword>
<dbReference type="EMBL" id="CP130472">
    <property type="protein sequence ID" value="WLS43389.1"/>
    <property type="molecule type" value="Genomic_DNA"/>
</dbReference>
<gene>
    <name evidence="11" type="ORF">Q3V37_18460</name>
</gene>
<protein>
    <submittedName>
        <fullName evidence="11">Cytochrome P450</fullName>
    </submittedName>
</protein>
<evidence type="ECO:0000256" key="4">
    <source>
        <dbReference type="ARBA" id="ARBA00022857"/>
    </source>
</evidence>
<comment type="pathway">
    <text evidence="9">Antibiotic biosynthesis; mycinamicin biosynthesis.</text>
</comment>
<evidence type="ECO:0000313" key="12">
    <source>
        <dbReference type="Proteomes" id="UP001235874"/>
    </source>
</evidence>
<dbReference type="KEGG" id="mprn:Q3V37_18460"/>
<dbReference type="GO" id="GO:0004497">
    <property type="term" value="F:monooxygenase activity"/>
    <property type="evidence" value="ECO:0007669"/>
    <property type="project" value="UniProtKB-KW"/>
</dbReference>
<evidence type="ECO:0000256" key="5">
    <source>
        <dbReference type="ARBA" id="ARBA00023002"/>
    </source>
</evidence>
<dbReference type="InterPro" id="IPR002397">
    <property type="entry name" value="Cyt_P450_B"/>
</dbReference>